<dbReference type="GeneID" id="74941870"/>
<keyword evidence="2" id="KW-0479">Metal-binding</keyword>
<dbReference type="KEGG" id="ssai:N0B31_05570"/>
<dbReference type="Pfam" id="PF01557">
    <property type="entry name" value="FAA_hydrolase"/>
    <property type="match status" value="1"/>
</dbReference>
<feature type="domain" description="Fumarylacetoacetase-like C-terminal" evidence="3">
    <location>
        <begin position="56"/>
        <end position="251"/>
    </location>
</feature>
<organism evidence="4 5">
    <name type="scientific">Salinirubellus salinus</name>
    <dbReference type="NCBI Taxonomy" id="1364945"/>
    <lineage>
        <taxon>Archaea</taxon>
        <taxon>Methanobacteriati</taxon>
        <taxon>Methanobacteriota</taxon>
        <taxon>Stenosarchaea group</taxon>
        <taxon>Halobacteria</taxon>
        <taxon>Halobacteriales</taxon>
        <taxon>Natronomonadaceae</taxon>
        <taxon>Salinirubellus</taxon>
    </lineage>
</organism>
<sequence length="254" mass="27552">MHHVRFRDDTGTVRTGEYAPADEEIVSHPSDAAVALEPEQFDPAEVEFLPPCEPTKVVCVGLNYADHAAEQGKEVPDRPLLFLKPPNTLAAHGETVTLLPDKERIDHEAELAVVVGERAKGLDESEAMEYVAGFTCLNDLSNRDDQRREQNWVRGKAFDDSCPLGPVVATPDEVPADAAVRCRLNGETVQDSSRDEFIFSVPELLAEITQYLTLEPGDVVSTGTPAGVGPVSDGDTVEVEVEGVGTLRTHVEIP</sequence>
<dbReference type="InterPro" id="IPR051121">
    <property type="entry name" value="FAH"/>
</dbReference>
<comment type="similarity">
    <text evidence="1">Belongs to the FAH family.</text>
</comment>
<dbReference type="InterPro" id="IPR011234">
    <property type="entry name" value="Fumarylacetoacetase-like_C"/>
</dbReference>
<dbReference type="GO" id="GO:0046872">
    <property type="term" value="F:metal ion binding"/>
    <property type="evidence" value="ECO:0007669"/>
    <property type="project" value="UniProtKB-KW"/>
</dbReference>
<dbReference type="GO" id="GO:0016853">
    <property type="term" value="F:isomerase activity"/>
    <property type="evidence" value="ECO:0007669"/>
    <property type="project" value="UniProtKB-ARBA"/>
</dbReference>
<evidence type="ECO:0000259" key="3">
    <source>
        <dbReference type="Pfam" id="PF01557"/>
    </source>
</evidence>
<evidence type="ECO:0000313" key="5">
    <source>
        <dbReference type="Proteomes" id="UP001057580"/>
    </source>
</evidence>
<dbReference type="Gene3D" id="3.90.850.10">
    <property type="entry name" value="Fumarylacetoacetase-like, C-terminal domain"/>
    <property type="match status" value="1"/>
</dbReference>
<keyword evidence="4" id="KW-0378">Hydrolase</keyword>
<dbReference type="Proteomes" id="UP001057580">
    <property type="component" value="Chromosome"/>
</dbReference>
<reference evidence="4" key="1">
    <citation type="submission" date="2022-09" db="EMBL/GenBank/DDBJ databases">
        <title>Diverse halophilic archaea isolated from saline environments.</title>
        <authorList>
            <person name="Cui H.-L."/>
        </authorList>
    </citation>
    <scope>NUCLEOTIDE SEQUENCE</scope>
    <source>
        <strain evidence="4">ZS-35-S2</strain>
    </source>
</reference>
<proteinExistence type="inferred from homology"/>
<dbReference type="GO" id="GO:0016787">
    <property type="term" value="F:hydrolase activity"/>
    <property type="evidence" value="ECO:0007669"/>
    <property type="project" value="UniProtKB-KW"/>
</dbReference>
<evidence type="ECO:0000256" key="1">
    <source>
        <dbReference type="ARBA" id="ARBA00010211"/>
    </source>
</evidence>
<dbReference type="PANTHER" id="PTHR42796">
    <property type="entry name" value="FUMARYLACETOACETATE HYDROLASE DOMAIN-CONTAINING PROTEIN 2A-RELATED"/>
    <property type="match status" value="1"/>
</dbReference>
<dbReference type="PANTHER" id="PTHR42796:SF4">
    <property type="entry name" value="FUMARYLACETOACETATE HYDROLASE DOMAIN-CONTAINING PROTEIN 2A"/>
    <property type="match status" value="1"/>
</dbReference>
<dbReference type="GO" id="GO:0019752">
    <property type="term" value="P:carboxylic acid metabolic process"/>
    <property type="evidence" value="ECO:0007669"/>
    <property type="project" value="UniProtKB-ARBA"/>
</dbReference>
<protein>
    <submittedName>
        <fullName evidence="4">Fumarylacetoacetate hydrolase family protein</fullName>
    </submittedName>
</protein>
<gene>
    <name evidence="4" type="ORF">N0B31_05570</name>
</gene>
<dbReference type="InterPro" id="IPR036663">
    <property type="entry name" value="Fumarylacetoacetase_C_sf"/>
</dbReference>
<dbReference type="AlphaFoldDB" id="A0A9E7R5K6"/>
<dbReference type="FunFam" id="3.90.850.10:FF:000002">
    <property type="entry name" value="2-hydroxyhepta-2,4-diene-1,7-dioate isomerase"/>
    <property type="match status" value="1"/>
</dbReference>
<evidence type="ECO:0000313" key="4">
    <source>
        <dbReference type="EMBL" id="UWM55753.1"/>
    </source>
</evidence>
<name>A0A9E7R5K6_9EURY</name>
<dbReference type="RefSeq" id="WP_260594864.1">
    <property type="nucleotide sequence ID" value="NZ_CP104003.1"/>
</dbReference>
<accession>A0A9E7R5K6</accession>
<dbReference type="EMBL" id="CP104003">
    <property type="protein sequence ID" value="UWM55753.1"/>
    <property type="molecule type" value="Genomic_DNA"/>
</dbReference>
<keyword evidence="5" id="KW-1185">Reference proteome</keyword>
<dbReference type="SUPFAM" id="SSF56529">
    <property type="entry name" value="FAH"/>
    <property type="match status" value="1"/>
</dbReference>
<evidence type="ECO:0000256" key="2">
    <source>
        <dbReference type="ARBA" id="ARBA00022723"/>
    </source>
</evidence>